<accession>E3H7E8</accession>
<dbReference type="KEGG" id="ipo:Ilyop_1063"/>
<organism evidence="1 2">
    <name type="scientific">Ilyobacter polytropus (strain ATCC 51220 / DSM 2926 / LMG 16218 / CuHBu1)</name>
    <dbReference type="NCBI Taxonomy" id="572544"/>
    <lineage>
        <taxon>Bacteria</taxon>
        <taxon>Fusobacteriati</taxon>
        <taxon>Fusobacteriota</taxon>
        <taxon>Fusobacteriia</taxon>
        <taxon>Fusobacteriales</taxon>
        <taxon>Fusobacteriaceae</taxon>
        <taxon>Ilyobacter</taxon>
    </lineage>
</organism>
<protein>
    <submittedName>
        <fullName evidence="1">Uncharacterized protein</fullName>
    </submittedName>
</protein>
<name>E3H7E8_ILYPC</name>
<gene>
    <name evidence="1" type="ordered locus">Ilyop_1063</name>
</gene>
<reference evidence="1 2" key="1">
    <citation type="journal article" date="2010" name="Stand. Genomic Sci.">
        <title>Complete genome sequence of Ilyobacter polytropus type strain (CuHbu1).</title>
        <authorList>
            <person name="Sikorski J."/>
            <person name="Chertkov O."/>
            <person name="Lapidus A."/>
            <person name="Nolan M."/>
            <person name="Lucas S."/>
            <person name="Del Rio T.G."/>
            <person name="Tice H."/>
            <person name="Cheng J.F."/>
            <person name="Tapia R."/>
            <person name="Han C."/>
            <person name="Goodwin L."/>
            <person name="Pitluck S."/>
            <person name="Liolios K."/>
            <person name="Ivanova N."/>
            <person name="Mavromatis K."/>
            <person name="Mikhailova N."/>
            <person name="Pati A."/>
            <person name="Chen A."/>
            <person name="Palaniappan K."/>
            <person name="Land M."/>
            <person name="Hauser L."/>
            <person name="Chang Y.J."/>
            <person name="Jeffries C.D."/>
            <person name="Brambilla E."/>
            <person name="Yasawong M."/>
            <person name="Rohde M."/>
            <person name="Pukall R."/>
            <person name="Spring S."/>
            <person name="Goker M."/>
            <person name="Woyke T."/>
            <person name="Bristow J."/>
            <person name="Eisen J.A."/>
            <person name="Markowitz V."/>
            <person name="Hugenholtz P."/>
            <person name="Kyrpides N.C."/>
            <person name="Klenk H.P."/>
        </authorList>
    </citation>
    <scope>NUCLEOTIDE SEQUENCE [LARGE SCALE GENOMIC DNA]</scope>
    <source>
        <strain evidence="2">ATCC 51220 / DSM 2926 / LMG 16218 / CuHBu1</strain>
    </source>
</reference>
<evidence type="ECO:0000313" key="2">
    <source>
        <dbReference type="Proteomes" id="UP000006875"/>
    </source>
</evidence>
<dbReference type="Proteomes" id="UP000006875">
    <property type="component" value="Chromosome"/>
</dbReference>
<sequence>MKKYYLPNGKIQVTLNIFNKIHTFEAFNEQEITTKLIAIENGRAS</sequence>
<dbReference type="STRING" id="572544.Ilyop_1063"/>
<keyword evidence="2" id="KW-1185">Reference proteome</keyword>
<evidence type="ECO:0000313" key="1">
    <source>
        <dbReference type="EMBL" id="ADO82844.1"/>
    </source>
</evidence>
<dbReference type="AlphaFoldDB" id="E3H7E8"/>
<dbReference type="RefSeq" id="WP_013387512.1">
    <property type="nucleotide sequence ID" value="NC_014632.1"/>
</dbReference>
<dbReference type="HOGENOM" id="CLU_3200808_0_0_0"/>
<dbReference type="EMBL" id="CP002281">
    <property type="protein sequence ID" value="ADO82844.1"/>
    <property type="molecule type" value="Genomic_DNA"/>
</dbReference>
<proteinExistence type="predicted"/>